<proteinExistence type="predicted"/>
<feature type="binding site" evidence="15">
    <location>
        <position position="542"/>
    </location>
    <ligand>
        <name>[4Fe-4S] cluster</name>
        <dbReference type="ChEBI" id="CHEBI:49883"/>
        <label>1</label>
    </ligand>
</feature>
<evidence type="ECO:0000313" key="17">
    <source>
        <dbReference type="EMBL" id="AVD71823.1"/>
    </source>
</evidence>
<feature type="domain" description="4Fe-4S ferredoxin-type" evidence="16">
    <location>
        <begin position="571"/>
        <end position="600"/>
    </location>
</feature>
<dbReference type="CDD" id="cd07034">
    <property type="entry name" value="TPP_PYR_PFOR_IOR-alpha_like"/>
    <property type="match status" value="1"/>
</dbReference>
<dbReference type="Pfam" id="PF01855">
    <property type="entry name" value="POR_N"/>
    <property type="match status" value="1"/>
</dbReference>
<dbReference type="NCBIfam" id="TIGR03336">
    <property type="entry name" value="IOR_alpha"/>
    <property type="match status" value="1"/>
</dbReference>
<feature type="domain" description="4Fe-4S ferredoxin-type" evidence="16">
    <location>
        <begin position="526"/>
        <end position="555"/>
    </location>
</feature>
<dbReference type="Proteomes" id="UP000239867">
    <property type="component" value="Chromosome"/>
</dbReference>
<keyword evidence="7 14" id="KW-0479">Metal-binding</keyword>
<keyword evidence="10 14" id="KW-0408">Iron</keyword>
<dbReference type="EMBL" id="CP021255">
    <property type="protein sequence ID" value="AVD71823.1"/>
    <property type="molecule type" value="Genomic_DNA"/>
</dbReference>
<feature type="binding site" evidence="15">
    <location>
        <position position="590"/>
    </location>
    <ligand>
        <name>[4Fe-4S] cluster</name>
        <dbReference type="ChEBI" id="CHEBI:49883"/>
        <label>1</label>
    </ligand>
</feature>
<evidence type="ECO:0000256" key="15">
    <source>
        <dbReference type="PIRSR" id="PIRSR006439-50"/>
    </source>
</evidence>
<dbReference type="FunFam" id="3.40.50.970:FF:000039">
    <property type="entry name" value="Indolepyruvate oxidoreductase subunit IorA"/>
    <property type="match status" value="1"/>
</dbReference>
<evidence type="ECO:0000256" key="6">
    <source>
        <dbReference type="ARBA" id="ARBA00022485"/>
    </source>
</evidence>
<keyword evidence="9 14" id="KW-0560">Oxidoreductase</keyword>
<dbReference type="PANTHER" id="PTHR43710">
    <property type="entry name" value="2-HYDROXYACYL-COA LYASE"/>
    <property type="match status" value="1"/>
</dbReference>
<dbReference type="OrthoDB" id="9804603at2"/>
<evidence type="ECO:0000256" key="5">
    <source>
        <dbReference type="ARBA" id="ARBA00022448"/>
    </source>
</evidence>
<dbReference type="PROSITE" id="PS51379">
    <property type="entry name" value="4FE4S_FER_2"/>
    <property type="match status" value="2"/>
</dbReference>
<evidence type="ECO:0000256" key="4">
    <source>
        <dbReference type="ARBA" id="ARBA00017710"/>
    </source>
</evidence>
<dbReference type="EC" id="1.2.7.8" evidence="3 14"/>
<dbReference type="Gene3D" id="3.40.50.970">
    <property type="match status" value="2"/>
</dbReference>
<keyword evidence="8 14" id="KW-0249">Electron transport</keyword>
<feature type="binding site" evidence="15">
    <location>
        <position position="547"/>
    </location>
    <ligand>
        <name>[4Fe-4S] cluster</name>
        <dbReference type="ChEBI" id="CHEBI:49883"/>
        <label>2</label>
    </ligand>
</feature>
<evidence type="ECO:0000256" key="11">
    <source>
        <dbReference type="ARBA" id="ARBA00023014"/>
    </source>
</evidence>
<dbReference type="InterPro" id="IPR017896">
    <property type="entry name" value="4Fe4S_Fe-S-bd"/>
</dbReference>
<keyword evidence="5 14" id="KW-0813">Transport</keyword>
<dbReference type="GO" id="GO:0043805">
    <property type="term" value="F:indolepyruvate ferredoxin oxidoreductase activity"/>
    <property type="evidence" value="ECO:0007669"/>
    <property type="project" value="UniProtKB-UniRule"/>
</dbReference>
<dbReference type="InterPro" id="IPR029061">
    <property type="entry name" value="THDP-binding"/>
</dbReference>
<evidence type="ECO:0000256" key="9">
    <source>
        <dbReference type="ARBA" id="ARBA00023002"/>
    </source>
</evidence>
<evidence type="ECO:0000256" key="7">
    <source>
        <dbReference type="ARBA" id="ARBA00022723"/>
    </source>
</evidence>
<evidence type="ECO:0000256" key="1">
    <source>
        <dbReference type="ARBA" id="ARBA00002995"/>
    </source>
</evidence>
<keyword evidence="11 14" id="KW-0411">Iron-sulfur</keyword>
<keyword evidence="17" id="KW-0670">Pyruvate</keyword>
<protein>
    <recommendedName>
        <fullName evidence="4 14">Indolepyruvate oxidoreductase subunit IorA</fullName>
        <shortName evidence="14">IOR</shortName>
        <ecNumber evidence="3 14">1.2.7.8</ecNumber>
    </recommendedName>
    <alternativeName>
        <fullName evidence="12 14">Indolepyruvate ferredoxin oxidoreductase subunit alpha</fullName>
    </alternativeName>
</protein>
<comment type="cofactor">
    <cofactor evidence="14 15">
        <name>[4Fe-4S] cluster</name>
        <dbReference type="ChEBI" id="CHEBI:49883"/>
    </cofactor>
    <text evidence="14 15">Binds 2 [4Fe-4S] clusters. In this family the first cluster has a non-standard and varying [4Fe-4S] binding motif CX(2)CX(2)CX(4-5)CP.</text>
</comment>
<comment type="subunit">
    <text evidence="2">Heterodimer of the IorA and IorB subunits.</text>
</comment>
<dbReference type="CDD" id="cd02008">
    <property type="entry name" value="TPP_IOR_alpha"/>
    <property type="match status" value="1"/>
</dbReference>
<dbReference type="InterPro" id="IPR017721">
    <property type="entry name" value="IorA"/>
</dbReference>
<dbReference type="InterPro" id="IPR011766">
    <property type="entry name" value="TPP_enzyme_TPP-bd"/>
</dbReference>
<dbReference type="Pfam" id="PF02775">
    <property type="entry name" value="TPP_enzyme_C"/>
    <property type="match status" value="1"/>
</dbReference>
<reference evidence="17 18" key="1">
    <citation type="journal article" date="2018" name="MBio">
        <title>Insights into the evolution of host association through the isolation and characterization of a novel human periodontal pathobiont, Desulfobulbus oralis.</title>
        <authorList>
            <person name="Cross K.L."/>
            <person name="Chirania P."/>
            <person name="Xiong W."/>
            <person name="Beall C.J."/>
            <person name="Elkins J.G."/>
            <person name="Giannone R.J."/>
            <person name="Griffen A.L."/>
            <person name="Guss A.M."/>
            <person name="Hettich R.L."/>
            <person name="Joshi S.S."/>
            <person name="Mokrzan E.M."/>
            <person name="Martin R.K."/>
            <person name="Zhulin I.B."/>
            <person name="Leys E.J."/>
            <person name="Podar M."/>
        </authorList>
    </citation>
    <scope>NUCLEOTIDE SEQUENCE [LARGE SCALE GENOMIC DNA]</scope>
    <source>
        <strain evidence="17 18">ORNL</strain>
    </source>
</reference>
<dbReference type="SUPFAM" id="SSF52922">
    <property type="entry name" value="TK C-terminal domain-like"/>
    <property type="match status" value="1"/>
</dbReference>
<comment type="function">
    <text evidence="1 14">Catalyzes the ferredoxin-dependent oxidative decarboxylation of arylpyruvates.</text>
</comment>
<dbReference type="AlphaFoldDB" id="A0A2L1GQ70"/>
<evidence type="ECO:0000256" key="13">
    <source>
        <dbReference type="ARBA" id="ARBA00048332"/>
    </source>
</evidence>
<dbReference type="GO" id="GO:0046872">
    <property type="term" value="F:metal ion binding"/>
    <property type="evidence" value="ECO:0007669"/>
    <property type="project" value="UniProtKB-UniRule"/>
</dbReference>
<feature type="binding site" evidence="15">
    <location>
        <position position="536"/>
    </location>
    <ligand>
        <name>[4Fe-4S] cluster</name>
        <dbReference type="ChEBI" id="CHEBI:49883"/>
        <label>1</label>
    </ligand>
</feature>
<comment type="catalytic activity">
    <reaction evidence="13 14">
        <text>indole-3-pyruvate + 2 oxidized [2Fe-2S]-[ferredoxin] + CoA = (indol-3-yl)acetyl-CoA + 2 reduced [2Fe-2S]-[ferredoxin] + CO2 + H(+)</text>
        <dbReference type="Rhea" id="RHEA:12645"/>
        <dbReference type="Rhea" id="RHEA-COMP:10000"/>
        <dbReference type="Rhea" id="RHEA-COMP:10001"/>
        <dbReference type="ChEBI" id="CHEBI:15378"/>
        <dbReference type="ChEBI" id="CHEBI:16526"/>
        <dbReference type="ChEBI" id="CHEBI:17640"/>
        <dbReference type="ChEBI" id="CHEBI:33737"/>
        <dbReference type="ChEBI" id="CHEBI:33738"/>
        <dbReference type="ChEBI" id="CHEBI:57271"/>
        <dbReference type="ChEBI" id="CHEBI:57287"/>
        <dbReference type="EC" id="1.2.7.8"/>
    </reaction>
</comment>
<dbReference type="PANTHER" id="PTHR43710:SF5">
    <property type="entry name" value="INDOLEPYRUVATE FERREDOXIN OXIDOREDUCTASE ALPHA SUBUNIT"/>
    <property type="match status" value="1"/>
</dbReference>
<sequence>MAQQEKLWLSGNEAIALGAWEAGVRVGSGYPGTPSTEIMENLSAYEGVYTEWAPNEKVGLEVAIGASFAGARALATMKHVGLNVAADPLFTAAYTGVRGGLVIVTADDPQMHSSQNEQDNRNYAFAAKLPMLEPSDPAEARAMMATAYRISEEADAPVLFRTTARLAHVKGVVMPGQRAPVPEPVLEKDPVKQVMLPARAMKRRQVMAEKWPRLLALAESLPENRIEPGQGKRGFVCAGVSYNYVKEAFPDAPVLKLGMVWPLPERKIRAFAATVDELVVVEELDPFLELHIRAMGIPCHGKDVIPAIGELNPYLVRKALVPEEVVAVFPAPELPPRPPNLCAGCPHRGIFFVLSRMREVFVSGDIGCYTLGALPPLAAMDACVCMGASITVAHGMGKALGAAGQDRLVSVLGDSTFMHSGLTGLLNAVYNRANHTIIILDNRTTAMTGHQNNPANGKSIKGAAAPALDLEKLCAAMGVGRVVVVDPHNVPETSRTLKAEIDSSDLSVVISRAPCVLLPEERRRKKPLYLTQTEKCSGCGLCVQMNCPAISWTPLQPAEAKARGYREQQKGFACINTVQCNGCGQCASVCRFGAIILREGRA</sequence>
<evidence type="ECO:0000313" key="18">
    <source>
        <dbReference type="Proteomes" id="UP000239867"/>
    </source>
</evidence>
<dbReference type="GO" id="GO:0030976">
    <property type="term" value="F:thiamine pyrophosphate binding"/>
    <property type="evidence" value="ECO:0007669"/>
    <property type="project" value="InterPro"/>
</dbReference>
<dbReference type="GO" id="GO:0044281">
    <property type="term" value="P:small molecule metabolic process"/>
    <property type="evidence" value="ECO:0007669"/>
    <property type="project" value="UniProtKB-ARBA"/>
</dbReference>
<evidence type="ECO:0000256" key="10">
    <source>
        <dbReference type="ARBA" id="ARBA00023004"/>
    </source>
</evidence>
<dbReference type="RefSeq" id="WP_104937054.1">
    <property type="nucleotide sequence ID" value="NZ_CP021255.1"/>
</dbReference>
<keyword evidence="18" id="KW-1185">Reference proteome</keyword>
<dbReference type="GO" id="GO:0051539">
    <property type="term" value="F:4 iron, 4 sulfur cluster binding"/>
    <property type="evidence" value="ECO:0007669"/>
    <property type="project" value="UniProtKB-UniRule"/>
</dbReference>
<feature type="binding site" evidence="15">
    <location>
        <position position="580"/>
    </location>
    <ligand>
        <name>[4Fe-4S] cluster</name>
        <dbReference type="ChEBI" id="CHEBI:49883"/>
        <label>2</label>
    </ligand>
</feature>
<feature type="binding site" evidence="15">
    <location>
        <position position="539"/>
    </location>
    <ligand>
        <name>[4Fe-4S] cluster</name>
        <dbReference type="ChEBI" id="CHEBI:49883"/>
        <label>1</label>
    </ligand>
</feature>
<evidence type="ECO:0000256" key="8">
    <source>
        <dbReference type="ARBA" id="ARBA00022982"/>
    </source>
</evidence>
<dbReference type="InterPro" id="IPR045025">
    <property type="entry name" value="HACL1-like"/>
</dbReference>
<dbReference type="InterPro" id="IPR009014">
    <property type="entry name" value="Transketo_C/PFOR_II"/>
</dbReference>
<dbReference type="KEGG" id="deo:CAY53_10390"/>
<accession>A0A2L1GQ70</accession>
<keyword evidence="6 14" id="KW-0004">4Fe-4S</keyword>
<feature type="binding site" evidence="15">
    <location>
        <position position="586"/>
    </location>
    <ligand>
        <name>[4Fe-4S] cluster</name>
        <dbReference type="ChEBI" id="CHEBI:49883"/>
        <label>2</label>
    </ligand>
</feature>
<dbReference type="SUPFAM" id="SSF54862">
    <property type="entry name" value="4Fe-4S ferredoxins"/>
    <property type="match status" value="1"/>
</dbReference>
<organism evidence="17 18">
    <name type="scientific">Desulfobulbus oralis</name>
    <dbReference type="NCBI Taxonomy" id="1986146"/>
    <lineage>
        <taxon>Bacteria</taxon>
        <taxon>Pseudomonadati</taxon>
        <taxon>Thermodesulfobacteriota</taxon>
        <taxon>Desulfobulbia</taxon>
        <taxon>Desulfobulbales</taxon>
        <taxon>Desulfobulbaceae</taxon>
        <taxon>Desulfobulbus</taxon>
    </lineage>
</organism>
<dbReference type="Gene3D" id="3.30.70.3270">
    <property type="match status" value="1"/>
</dbReference>
<evidence type="ECO:0000256" key="12">
    <source>
        <dbReference type="ARBA" id="ARBA00030514"/>
    </source>
</evidence>
<name>A0A2L1GQ70_9BACT</name>
<feature type="binding site" evidence="15">
    <location>
        <position position="583"/>
    </location>
    <ligand>
        <name>[4Fe-4S] cluster</name>
        <dbReference type="ChEBI" id="CHEBI:49883"/>
        <label>2</label>
    </ligand>
</feature>
<evidence type="ECO:0000256" key="3">
    <source>
        <dbReference type="ARBA" id="ARBA00012812"/>
    </source>
</evidence>
<evidence type="ECO:0000256" key="14">
    <source>
        <dbReference type="PIRNR" id="PIRNR006439"/>
    </source>
</evidence>
<dbReference type="SUPFAM" id="SSF52518">
    <property type="entry name" value="Thiamin diphosphate-binding fold (THDP-binding)"/>
    <property type="match status" value="2"/>
</dbReference>
<evidence type="ECO:0000256" key="2">
    <source>
        <dbReference type="ARBA" id="ARBA00011238"/>
    </source>
</evidence>
<evidence type="ECO:0000259" key="16">
    <source>
        <dbReference type="PROSITE" id="PS51379"/>
    </source>
</evidence>
<dbReference type="PIRSF" id="PIRSF006439">
    <property type="entry name" value="Indolepyruvate_ferr_oxidored"/>
    <property type="match status" value="1"/>
</dbReference>
<gene>
    <name evidence="17" type="ORF">CAY53_10390</name>
</gene>
<dbReference type="InterPro" id="IPR002880">
    <property type="entry name" value="Pyrv_Fd/Flavodoxin_OxRdtase_N"/>
</dbReference>